<evidence type="ECO:0000313" key="2">
    <source>
        <dbReference type="Proteomes" id="UP000037069"/>
    </source>
</evidence>
<reference evidence="1 2" key="1">
    <citation type="journal article" date="2015" name="Nat. Commun.">
        <title>Lucilia cuprina genome unlocks parasitic fly biology to underpin future interventions.</title>
        <authorList>
            <person name="Anstead C.A."/>
            <person name="Korhonen P.K."/>
            <person name="Young N.D."/>
            <person name="Hall R.S."/>
            <person name="Jex A.R."/>
            <person name="Murali S.C."/>
            <person name="Hughes D.S."/>
            <person name="Lee S.F."/>
            <person name="Perry T."/>
            <person name="Stroehlein A.J."/>
            <person name="Ansell B.R."/>
            <person name="Breugelmans B."/>
            <person name="Hofmann A."/>
            <person name="Qu J."/>
            <person name="Dugan S."/>
            <person name="Lee S.L."/>
            <person name="Chao H."/>
            <person name="Dinh H."/>
            <person name="Han Y."/>
            <person name="Doddapaneni H.V."/>
            <person name="Worley K.C."/>
            <person name="Muzny D.M."/>
            <person name="Ioannidis P."/>
            <person name="Waterhouse R.M."/>
            <person name="Zdobnov E.M."/>
            <person name="James P.J."/>
            <person name="Bagnall N.H."/>
            <person name="Kotze A.C."/>
            <person name="Gibbs R.A."/>
            <person name="Richards S."/>
            <person name="Batterham P."/>
            <person name="Gasser R.B."/>
        </authorList>
    </citation>
    <scope>NUCLEOTIDE SEQUENCE [LARGE SCALE GENOMIC DNA]</scope>
    <source>
        <strain evidence="1 2">LS</strain>
        <tissue evidence="1">Full body</tissue>
    </source>
</reference>
<comment type="caution">
    <text evidence="1">The sequence shown here is derived from an EMBL/GenBank/DDBJ whole genome shotgun (WGS) entry which is preliminary data.</text>
</comment>
<dbReference type="EMBL" id="JRES01001477">
    <property type="protein sequence ID" value="KNC22611.1"/>
    <property type="molecule type" value="Genomic_DNA"/>
</dbReference>
<organism evidence="1 2">
    <name type="scientific">Lucilia cuprina</name>
    <name type="common">Green bottle fly</name>
    <name type="synonym">Australian sheep blowfly</name>
    <dbReference type="NCBI Taxonomy" id="7375"/>
    <lineage>
        <taxon>Eukaryota</taxon>
        <taxon>Metazoa</taxon>
        <taxon>Ecdysozoa</taxon>
        <taxon>Arthropoda</taxon>
        <taxon>Hexapoda</taxon>
        <taxon>Insecta</taxon>
        <taxon>Pterygota</taxon>
        <taxon>Neoptera</taxon>
        <taxon>Endopterygota</taxon>
        <taxon>Diptera</taxon>
        <taxon>Brachycera</taxon>
        <taxon>Muscomorpha</taxon>
        <taxon>Oestroidea</taxon>
        <taxon>Calliphoridae</taxon>
        <taxon>Luciliinae</taxon>
        <taxon>Lucilia</taxon>
    </lineage>
</organism>
<dbReference type="Proteomes" id="UP000037069">
    <property type="component" value="Unassembled WGS sequence"/>
</dbReference>
<keyword evidence="2" id="KW-1185">Reference proteome</keyword>
<protein>
    <submittedName>
        <fullName evidence="1">Uncharacterized protein</fullName>
    </submittedName>
</protein>
<dbReference type="AlphaFoldDB" id="A0A0L0BRG3"/>
<evidence type="ECO:0000313" key="1">
    <source>
        <dbReference type="EMBL" id="KNC22611.1"/>
    </source>
</evidence>
<gene>
    <name evidence="1" type="ORF">FF38_09206</name>
</gene>
<accession>A0A0L0BRG3</accession>
<name>A0A0L0BRG3_LUCCU</name>
<proteinExistence type="predicted"/>
<sequence length="52" mass="6074">MAFRQNKKIHSGCDNYVRVVDVRTKGGNITRHSLYSSRTMRFPHKQLIAQVQ</sequence>